<dbReference type="AlphaFoldDB" id="A0A841L4R5"/>
<dbReference type="InterPro" id="IPR016047">
    <property type="entry name" value="M23ase_b-sheet_dom"/>
</dbReference>
<dbReference type="FunFam" id="2.70.70.10:FF:000006">
    <property type="entry name" value="M23 family peptidase"/>
    <property type="match status" value="1"/>
</dbReference>
<dbReference type="InterPro" id="IPR011055">
    <property type="entry name" value="Dup_hybrid_motif"/>
</dbReference>
<dbReference type="PANTHER" id="PTHR21666">
    <property type="entry name" value="PEPTIDASE-RELATED"/>
    <property type="match status" value="1"/>
</dbReference>
<organism evidence="9 10">
    <name type="scientific">Polymorphobacter multimanifer</name>
    <dbReference type="NCBI Taxonomy" id="1070431"/>
    <lineage>
        <taxon>Bacteria</taxon>
        <taxon>Pseudomonadati</taxon>
        <taxon>Pseudomonadota</taxon>
        <taxon>Alphaproteobacteria</taxon>
        <taxon>Sphingomonadales</taxon>
        <taxon>Sphingosinicellaceae</taxon>
        <taxon>Polymorphobacter</taxon>
    </lineage>
</organism>
<keyword evidence="6" id="KW-0482">Metalloprotease</keyword>
<keyword evidence="5" id="KW-0862">Zinc</keyword>
<gene>
    <name evidence="9" type="ORF">FHS79_001806</name>
</gene>
<feature type="transmembrane region" description="Helical" evidence="7">
    <location>
        <begin position="35"/>
        <end position="54"/>
    </location>
</feature>
<evidence type="ECO:0000256" key="6">
    <source>
        <dbReference type="ARBA" id="ARBA00023049"/>
    </source>
</evidence>
<keyword evidence="4 9" id="KW-0378">Hydrolase</keyword>
<evidence type="ECO:0000313" key="10">
    <source>
        <dbReference type="Proteomes" id="UP000538147"/>
    </source>
</evidence>
<comment type="caution">
    <text evidence="9">The sequence shown here is derived from an EMBL/GenBank/DDBJ whole genome shotgun (WGS) entry which is preliminary data.</text>
</comment>
<evidence type="ECO:0000256" key="5">
    <source>
        <dbReference type="ARBA" id="ARBA00022833"/>
    </source>
</evidence>
<dbReference type="EMBL" id="JACIIV010000011">
    <property type="protein sequence ID" value="MBB6227637.1"/>
    <property type="molecule type" value="Genomic_DNA"/>
</dbReference>
<keyword evidence="2" id="KW-0645">Protease</keyword>
<evidence type="ECO:0000256" key="1">
    <source>
        <dbReference type="ARBA" id="ARBA00001947"/>
    </source>
</evidence>
<protein>
    <submittedName>
        <fullName evidence="9">Murein DD-endopeptidase MepM/ murein hydrolase activator NlpD</fullName>
    </submittedName>
</protein>
<evidence type="ECO:0000256" key="2">
    <source>
        <dbReference type="ARBA" id="ARBA00022670"/>
    </source>
</evidence>
<dbReference type="PANTHER" id="PTHR21666:SF288">
    <property type="entry name" value="CELL DIVISION PROTEIN YTFB"/>
    <property type="match status" value="1"/>
</dbReference>
<reference evidence="9 10" key="1">
    <citation type="submission" date="2020-08" db="EMBL/GenBank/DDBJ databases">
        <title>Genomic Encyclopedia of Type Strains, Phase IV (KMG-IV): sequencing the most valuable type-strain genomes for metagenomic binning, comparative biology and taxonomic classification.</title>
        <authorList>
            <person name="Goeker M."/>
        </authorList>
    </citation>
    <scope>NUCLEOTIDE SEQUENCE [LARGE SCALE GENOMIC DNA]</scope>
    <source>
        <strain evidence="9 10">DSM 102189</strain>
    </source>
</reference>
<dbReference type="CDD" id="cd12797">
    <property type="entry name" value="M23_peptidase"/>
    <property type="match status" value="1"/>
</dbReference>
<name>A0A841L4R5_9SPHN</name>
<keyword evidence="3" id="KW-0479">Metal-binding</keyword>
<dbReference type="GO" id="GO:0006508">
    <property type="term" value="P:proteolysis"/>
    <property type="evidence" value="ECO:0007669"/>
    <property type="project" value="UniProtKB-KW"/>
</dbReference>
<keyword evidence="7" id="KW-0472">Membrane</keyword>
<feature type="domain" description="M23ase beta-sheet core" evidence="8">
    <location>
        <begin position="342"/>
        <end position="437"/>
    </location>
</feature>
<keyword evidence="7" id="KW-1133">Transmembrane helix</keyword>
<dbReference type="GO" id="GO:0046872">
    <property type="term" value="F:metal ion binding"/>
    <property type="evidence" value="ECO:0007669"/>
    <property type="project" value="UniProtKB-KW"/>
</dbReference>
<keyword evidence="7" id="KW-0812">Transmembrane</keyword>
<dbReference type="Pfam" id="PF01551">
    <property type="entry name" value="Peptidase_M23"/>
    <property type="match status" value="1"/>
</dbReference>
<evidence type="ECO:0000259" key="8">
    <source>
        <dbReference type="Pfam" id="PF01551"/>
    </source>
</evidence>
<dbReference type="InterPro" id="IPR050570">
    <property type="entry name" value="Cell_wall_metabolism_enzyme"/>
</dbReference>
<dbReference type="Proteomes" id="UP000538147">
    <property type="component" value="Unassembled WGS sequence"/>
</dbReference>
<evidence type="ECO:0000256" key="4">
    <source>
        <dbReference type="ARBA" id="ARBA00022801"/>
    </source>
</evidence>
<dbReference type="Gene3D" id="3.10.450.350">
    <property type="match status" value="1"/>
</dbReference>
<evidence type="ECO:0000313" key="9">
    <source>
        <dbReference type="EMBL" id="MBB6227637.1"/>
    </source>
</evidence>
<accession>A0A841L4R5</accession>
<sequence>MARARLGRWREAAAGLALGTDLSTDLGAGIGTRHWWLGLTSCLLLCGTAITLALDVPLIPAAGRAPLTPSQREALSGQFIAPLAFGGRTGATTRPDPALVVPLAEIPERPRIELTARTVRGRSLGATLKRAGVGASDIDAVEGLLRGVVNASAIPSATDIDLVLGRRETRSMPRPLELMGLRAAFDLRVAVSRVDGALVLKRIPIKIDSTPLRVNGLVAGGLDRALRSAGVPASAAAEYRRVMGYVVDMQRGVGKKDRFDIIVERDRAETGEVRYGGMVYAALDRAGKEKLEVARHKFGGRQEWFRQTGESARKGLMRTPVDGARLTSAFGMRFHPLLAYSRMHQGVDFGARHGAPIFAAAAGKVAFVGPHGGHGNYIRLQHSGGLATAYAHMSRFAVKSGQQVSQGQVIGHVGSTGVSTGPHLHYEVWLKGKPVNPMTLKFIGGTQLSGRDLNNFQGELSRLRSLAVTGADTPEPVRPGRRPA</sequence>
<dbReference type="RefSeq" id="WP_184198566.1">
    <property type="nucleotide sequence ID" value="NZ_JACIIV010000011.1"/>
</dbReference>
<evidence type="ECO:0000256" key="3">
    <source>
        <dbReference type="ARBA" id="ARBA00022723"/>
    </source>
</evidence>
<keyword evidence="10" id="KW-1185">Reference proteome</keyword>
<comment type="cofactor">
    <cofactor evidence="1">
        <name>Zn(2+)</name>
        <dbReference type="ChEBI" id="CHEBI:29105"/>
    </cofactor>
</comment>
<dbReference type="SUPFAM" id="SSF51261">
    <property type="entry name" value="Duplicated hybrid motif"/>
    <property type="match status" value="1"/>
</dbReference>
<evidence type="ECO:0000256" key="7">
    <source>
        <dbReference type="SAM" id="Phobius"/>
    </source>
</evidence>
<proteinExistence type="predicted"/>
<dbReference type="GO" id="GO:0004222">
    <property type="term" value="F:metalloendopeptidase activity"/>
    <property type="evidence" value="ECO:0007669"/>
    <property type="project" value="TreeGrafter"/>
</dbReference>
<dbReference type="Gene3D" id="2.70.70.10">
    <property type="entry name" value="Glucose Permease (Domain IIA)"/>
    <property type="match status" value="1"/>
</dbReference>